<dbReference type="InterPro" id="IPR051487">
    <property type="entry name" value="Ser/Thr_Proteases_Immune/Dev"/>
</dbReference>
<keyword evidence="5" id="KW-0378">Hydrolase</keyword>
<accession>A0ABU5HD03</accession>
<feature type="chain" id="PRO_5046984075" evidence="3">
    <location>
        <begin position="27"/>
        <end position="299"/>
    </location>
</feature>
<dbReference type="GO" id="GO:0016787">
    <property type="term" value="F:hydrolase activity"/>
    <property type="evidence" value="ECO:0007669"/>
    <property type="project" value="UniProtKB-KW"/>
</dbReference>
<keyword evidence="1" id="KW-1015">Disulfide bond</keyword>
<feature type="region of interest" description="Disordered" evidence="2">
    <location>
        <begin position="119"/>
        <end position="144"/>
    </location>
</feature>
<dbReference type="Gene3D" id="2.40.10.10">
    <property type="entry name" value="Trypsin-like serine proteases"/>
    <property type="match status" value="1"/>
</dbReference>
<keyword evidence="6" id="KW-1185">Reference proteome</keyword>
<dbReference type="InterPro" id="IPR043504">
    <property type="entry name" value="Peptidase_S1_PA_chymotrypsin"/>
</dbReference>
<dbReference type="Proteomes" id="UP001291309">
    <property type="component" value="Unassembled WGS sequence"/>
</dbReference>
<evidence type="ECO:0000256" key="1">
    <source>
        <dbReference type="ARBA" id="ARBA00023157"/>
    </source>
</evidence>
<evidence type="ECO:0000313" key="5">
    <source>
        <dbReference type="EMBL" id="MDY7231351.1"/>
    </source>
</evidence>
<evidence type="ECO:0000256" key="2">
    <source>
        <dbReference type="SAM" id="MobiDB-lite"/>
    </source>
</evidence>
<sequence length="299" mass="32123">MPRFGNEVLRPPALLLTLLVLCGGCAANTAVPEGDDHLFLLGGRIDVDNRFASTVLVTPDGPLGMCSGMLIAPRLVLTAGHCVCMKRKAIGNRDSANLVIDATDCSATATVTTVLYESTRGRSARREPASVRTVAQRPQSYSGKVRPHPELKILLGERNPREHVVSTRADLAVILLDEPVEGSFPEVSLATSQAQPDESLVLVGYGLDKTEEGEGVAGFRRFGRNTVTYAEGEFVTLGQPGTHTYQGDSGGPCLRESDKGHWLVGISSRGTGKVSRFTSTHAYRAWLIEQIQSARRTAP</sequence>
<dbReference type="InterPro" id="IPR001314">
    <property type="entry name" value="Peptidase_S1A"/>
</dbReference>
<dbReference type="InterPro" id="IPR009003">
    <property type="entry name" value="Peptidase_S1_PA"/>
</dbReference>
<dbReference type="PROSITE" id="PS00134">
    <property type="entry name" value="TRYPSIN_HIS"/>
    <property type="match status" value="1"/>
</dbReference>
<name>A0ABU5HD03_9BACT</name>
<dbReference type="EMBL" id="JAXIVS010000014">
    <property type="protein sequence ID" value="MDY7231351.1"/>
    <property type="molecule type" value="Genomic_DNA"/>
</dbReference>
<proteinExistence type="predicted"/>
<keyword evidence="3" id="KW-0732">Signal</keyword>
<feature type="signal peptide" evidence="3">
    <location>
        <begin position="1"/>
        <end position="26"/>
    </location>
</feature>
<comment type="caution">
    <text evidence="5">The sequence shown here is derived from an EMBL/GenBank/DDBJ whole genome shotgun (WGS) entry which is preliminary data.</text>
</comment>
<dbReference type="PRINTS" id="PR00722">
    <property type="entry name" value="CHYMOTRYPSIN"/>
</dbReference>
<gene>
    <name evidence="5" type="ORF">SYV04_33480</name>
</gene>
<protein>
    <submittedName>
        <fullName evidence="5">Trypsin-like serine protease</fullName>
        <ecNumber evidence="5">3.4.21.-</ecNumber>
    </submittedName>
</protein>
<organism evidence="5 6">
    <name type="scientific">Hyalangium rubrum</name>
    <dbReference type="NCBI Taxonomy" id="3103134"/>
    <lineage>
        <taxon>Bacteria</taxon>
        <taxon>Pseudomonadati</taxon>
        <taxon>Myxococcota</taxon>
        <taxon>Myxococcia</taxon>
        <taxon>Myxococcales</taxon>
        <taxon>Cystobacterineae</taxon>
        <taxon>Archangiaceae</taxon>
        <taxon>Hyalangium</taxon>
    </lineage>
</organism>
<dbReference type="Pfam" id="PF00089">
    <property type="entry name" value="Trypsin"/>
    <property type="match status" value="1"/>
</dbReference>
<evidence type="ECO:0000259" key="4">
    <source>
        <dbReference type="PROSITE" id="PS50240"/>
    </source>
</evidence>
<evidence type="ECO:0000313" key="6">
    <source>
        <dbReference type="Proteomes" id="UP001291309"/>
    </source>
</evidence>
<dbReference type="InterPro" id="IPR001254">
    <property type="entry name" value="Trypsin_dom"/>
</dbReference>
<feature type="domain" description="Peptidase S1" evidence="4">
    <location>
        <begin position="40"/>
        <end position="292"/>
    </location>
</feature>
<dbReference type="RefSeq" id="WP_321550063.1">
    <property type="nucleotide sequence ID" value="NZ_JAXIVS010000014.1"/>
</dbReference>
<dbReference type="SUPFAM" id="SSF50494">
    <property type="entry name" value="Trypsin-like serine proteases"/>
    <property type="match status" value="1"/>
</dbReference>
<reference evidence="5 6" key="1">
    <citation type="submission" date="2023-12" db="EMBL/GenBank/DDBJ databases">
        <title>the genome sequence of Hyalangium sp. s54d21.</title>
        <authorList>
            <person name="Zhang X."/>
        </authorList>
    </citation>
    <scope>NUCLEOTIDE SEQUENCE [LARGE SCALE GENOMIC DNA]</scope>
    <source>
        <strain evidence="6">s54d21</strain>
    </source>
</reference>
<dbReference type="PROSITE" id="PS50240">
    <property type="entry name" value="TRYPSIN_DOM"/>
    <property type="match status" value="1"/>
</dbReference>
<dbReference type="EC" id="3.4.21.-" evidence="5"/>
<evidence type="ECO:0000256" key="3">
    <source>
        <dbReference type="SAM" id="SignalP"/>
    </source>
</evidence>
<dbReference type="PANTHER" id="PTHR24256">
    <property type="entry name" value="TRYPTASE-RELATED"/>
    <property type="match status" value="1"/>
</dbReference>
<dbReference type="SMART" id="SM00020">
    <property type="entry name" value="Tryp_SPc"/>
    <property type="match status" value="1"/>
</dbReference>
<dbReference type="InterPro" id="IPR018114">
    <property type="entry name" value="TRYPSIN_HIS"/>
</dbReference>